<evidence type="ECO:0000256" key="8">
    <source>
        <dbReference type="ARBA" id="ARBA00030117"/>
    </source>
</evidence>
<feature type="domain" description="Anti-sigma-28 factor FlgM C-terminal" evidence="10">
    <location>
        <begin position="38"/>
        <end position="91"/>
    </location>
</feature>
<comment type="caution">
    <text evidence="11">The sequence shown here is derived from an EMBL/GenBank/DDBJ whole genome shotgun (WGS) entry which is preliminary data.</text>
</comment>
<comment type="similarity">
    <text evidence="1">Belongs to the FlgM family.</text>
</comment>
<evidence type="ECO:0000256" key="5">
    <source>
        <dbReference type="ARBA" id="ARBA00023015"/>
    </source>
</evidence>
<keyword evidence="4" id="KW-1005">Bacterial flagellum biogenesis</keyword>
<evidence type="ECO:0000256" key="4">
    <source>
        <dbReference type="ARBA" id="ARBA00022795"/>
    </source>
</evidence>
<evidence type="ECO:0000259" key="10">
    <source>
        <dbReference type="Pfam" id="PF04316"/>
    </source>
</evidence>
<organism evidence="11 12">
    <name type="scientific">Zoogloea ramigera</name>
    <dbReference type="NCBI Taxonomy" id="350"/>
    <lineage>
        <taxon>Bacteria</taxon>
        <taxon>Pseudomonadati</taxon>
        <taxon>Pseudomonadota</taxon>
        <taxon>Betaproteobacteria</taxon>
        <taxon>Rhodocyclales</taxon>
        <taxon>Zoogloeaceae</taxon>
        <taxon>Zoogloea</taxon>
    </lineage>
</organism>
<reference evidence="11 12" key="1">
    <citation type="submission" date="2019-06" db="EMBL/GenBank/DDBJ databases">
        <title>Whole genome shotgun sequence of Zoogloea ramigera NBRC 15342.</title>
        <authorList>
            <person name="Hosoyama A."/>
            <person name="Uohara A."/>
            <person name="Ohji S."/>
            <person name="Ichikawa N."/>
        </authorList>
    </citation>
    <scope>NUCLEOTIDE SEQUENCE [LARGE SCALE GENOMIC DNA]</scope>
    <source>
        <strain evidence="11 12">NBRC 15342</strain>
    </source>
</reference>
<keyword evidence="6" id="KW-0804">Transcription</keyword>
<evidence type="ECO:0000256" key="2">
    <source>
        <dbReference type="ARBA" id="ARBA00017823"/>
    </source>
</evidence>
<dbReference type="InterPro" id="IPR007412">
    <property type="entry name" value="FlgM"/>
</dbReference>
<feature type="compositionally biased region" description="Basic and acidic residues" evidence="9">
    <location>
        <begin position="18"/>
        <end position="28"/>
    </location>
</feature>
<dbReference type="EMBL" id="BJNV01000046">
    <property type="protein sequence ID" value="GEC96534.1"/>
    <property type="molecule type" value="Genomic_DNA"/>
</dbReference>
<dbReference type="NCBIfam" id="TIGR03824">
    <property type="entry name" value="FlgM_jcvi"/>
    <property type="match status" value="1"/>
</dbReference>
<gene>
    <name evidence="11" type="ORF">ZRA01_26070</name>
</gene>
<evidence type="ECO:0000256" key="9">
    <source>
        <dbReference type="SAM" id="MobiDB-lite"/>
    </source>
</evidence>
<dbReference type="Proteomes" id="UP000318422">
    <property type="component" value="Unassembled WGS sequence"/>
</dbReference>
<accession>A0A4Y4CYE7</accession>
<dbReference type="InterPro" id="IPR031316">
    <property type="entry name" value="FlgM_C"/>
</dbReference>
<dbReference type="OrthoDB" id="5298032at2"/>
<sequence>MKIDNSVKATGSLPSNDGRARSAKESPKAESSNAGSERVELSSLSSRMLQMEEAISNTPVVDSAKVDEIKQAMSEGRFKVNTEKVADGLIESVRQMLSTQQASQA</sequence>
<dbReference type="GO" id="GO:0044781">
    <property type="term" value="P:bacterial-type flagellum organization"/>
    <property type="evidence" value="ECO:0007669"/>
    <property type="project" value="UniProtKB-KW"/>
</dbReference>
<dbReference type="AlphaFoldDB" id="A0A4Y4CYE7"/>
<dbReference type="RefSeq" id="WP_141352935.1">
    <property type="nucleotide sequence ID" value="NZ_BJNV01000046.1"/>
</dbReference>
<comment type="function">
    <text evidence="7">Responsible for the coupling of flagellin expression to flagellar assembly by preventing expression of the flagellin genes when a component of the middle class of proteins is defective. It negatively regulates flagellar genes by inhibiting the activity of FliA by directly binding to FliA.</text>
</comment>
<dbReference type="SUPFAM" id="SSF101498">
    <property type="entry name" value="Anti-sigma factor FlgM"/>
    <property type="match status" value="1"/>
</dbReference>
<keyword evidence="3" id="KW-0678">Repressor</keyword>
<keyword evidence="5" id="KW-0805">Transcription regulation</keyword>
<name>A0A4Y4CYE7_ZOORA</name>
<evidence type="ECO:0000256" key="7">
    <source>
        <dbReference type="ARBA" id="ARBA00024739"/>
    </source>
</evidence>
<dbReference type="InterPro" id="IPR035890">
    <property type="entry name" value="Anti-sigma-28_factor_FlgM_sf"/>
</dbReference>
<feature type="region of interest" description="Disordered" evidence="9">
    <location>
        <begin position="1"/>
        <end position="45"/>
    </location>
</feature>
<keyword evidence="12" id="KW-1185">Reference proteome</keyword>
<evidence type="ECO:0000256" key="1">
    <source>
        <dbReference type="ARBA" id="ARBA00005322"/>
    </source>
</evidence>
<protein>
    <recommendedName>
        <fullName evidence="2">Negative regulator of flagellin synthesis</fullName>
    </recommendedName>
    <alternativeName>
        <fullName evidence="8">Anti-sigma-28 factor</fullName>
    </alternativeName>
</protein>
<dbReference type="GO" id="GO:0045892">
    <property type="term" value="P:negative regulation of DNA-templated transcription"/>
    <property type="evidence" value="ECO:0007669"/>
    <property type="project" value="InterPro"/>
</dbReference>
<evidence type="ECO:0000256" key="6">
    <source>
        <dbReference type="ARBA" id="ARBA00023163"/>
    </source>
</evidence>
<dbReference type="Pfam" id="PF04316">
    <property type="entry name" value="FlgM"/>
    <property type="match status" value="1"/>
</dbReference>
<proteinExistence type="inferred from homology"/>
<evidence type="ECO:0000313" key="11">
    <source>
        <dbReference type="EMBL" id="GEC96534.1"/>
    </source>
</evidence>
<evidence type="ECO:0000313" key="12">
    <source>
        <dbReference type="Proteomes" id="UP000318422"/>
    </source>
</evidence>
<evidence type="ECO:0000256" key="3">
    <source>
        <dbReference type="ARBA" id="ARBA00022491"/>
    </source>
</evidence>